<reference evidence="1" key="1">
    <citation type="submission" date="2022-07" db="EMBL/GenBank/DDBJ databases">
        <title>Genome Sequence of Lecanicillium saksenae.</title>
        <authorList>
            <person name="Buettner E."/>
        </authorList>
    </citation>
    <scope>NUCLEOTIDE SEQUENCE</scope>
    <source>
        <strain evidence="1">VT-O1</strain>
    </source>
</reference>
<sequence>MIKLQLQFGYTITSRSAAQASRTCHHPSSQFYRWFYRGQRNYTTAMTGIEVAVAVLKLFPIIIKLVNALYPVLDGAEYWWSFEGEYRKLISTLRDESMFYNRNLRRVIKPLGLEVEGYENLDDSVDPRLFHDPAVRAKLAQRMSSEELTWLVSRLGDMNTALSKMRSLLINVGNEIRSLDPGTVEAEKNRILVSFSKDRDRHLGDITNINTLLERFLNDSQALTTCRTSSRRSTVSIKLQQQALTLHRALKTKLVCSHPNHHHQCAIATEWVVSPIGSSSESHKLILGGPDKWCQLKWEATPRAPPPPLSKAAEKPFLEEMSQLETKEKFKDRQRFLADQVEDKSAGILTAAASSTMLNPRNQNTFLVWAKRKGRRLTKVRRDGGGRENSPSPKTDAKTTLSTEMRKIPSNDSSTAELAHSIAEQTHSTAQPSAGKQLRFVDETQGPDSPTTRATPTRHEISDFCSFAGPDQLKERHEYFDFLESRLFFRPEPADQRELANWSRRSLLDKVVEIDRLSDRLRLGLNLLLTILSYGSSGWIPENWNWQHVFVLEQPGVDSTVYLPYFSNESLSAALKREQGNEKIFTNELLLSVGIILMELTENTALQGTEWWYKSCVDGQPNNYTRLLAALTWHLDLKNRQPDVLCDPIERCIMGKFNSMAGIGDAQFLQDVFEGVVAPLEQYLAGWKA</sequence>
<name>A0ACC1R517_9HYPO</name>
<proteinExistence type="predicted"/>
<comment type="caution">
    <text evidence="1">The sequence shown here is derived from an EMBL/GenBank/DDBJ whole genome shotgun (WGS) entry which is preliminary data.</text>
</comment>
<evidence type="ECO:0000313" key="2">
    <source>
        <dbReference type="Proteomes" id="UP001148737"/>
    </source>
</evidence>
<dbReference type="EMBL" id="JANAKD010000141">
    <property type="protein sequence ID" value="KAJ3497061.1"/>
    <property type="molecule type" value="Genomic_DNA"/>
</dbReference>
<protein>
    <submittedName>
        <fullName evidence="1">Uncharacterized protein</fullName>
    </submittedName>
</protein>
<organism evidence="1 2">
    <name type="scientific">Lecanicillium saksenae</name>
    <dbReference type="NCBI Taxonomy" id="468837"/>
    <lineage>
        <taxon>Eukaryota</taxon>
        <taxon>Fungi</taxon>
        <taxon>Dikarya</taxon>
        <taxon>Ascomycota</taxon>
        <taxon>Pezizomycotina</taxon>
        <taxon>Sordariomycetes</taxon>
        <taxon>Hypocreomycetidae</taxon>
        <taxon>Hypocreales</taxon>
        <taxon>Cordycipitaceae</taxon>
        <taxon>Lecanicillium</taxon>
    </lineage>
</organism>
<dbReference type="Proteomes" id="UP001148737">
    <property type="component" value="Unassembled WGS sequence"/>
</dbReference>
<evidence type="ECO:0000313" key="1">
    <source>
        <dbReference type="EMBL" id="KAJ3497061.1"/>
    </source>
</evidence>
<keyword evidence="2" id="KW-1185">Reference proteome</keyword>
<gene>
    <name evidence="1" type="ORF">NLG97_g2189</name>
</gene>
<accession>A0ACC1R517</accession>